<dbReference type="PANTHER" id="PTHR22762:SF165">
    <property type="entry name" value="PUTATIVE (AFU_ORTHOLOGUE AFUA_1G06560)-RELATED"/>
    <property type="match status" value="1"/>
</dbReference>
<dbReference type="CDD" id="cd14752">
    <property type="entry name" value="GH31_N"/>
    <property type="match status" value="1"/>
</dbReference>
<dbReference type="InterPro" id="IPR025887">
    <property type="entry name" value="Glyco_hydro_31_N_dom"/>
</dbReference>
<accession>A0A2I7N6U1</accession>
<dbReference type="InterPro" id="IPR000322">
    <property type="entry name" value="Glyco_hydro_31_TIM"/>
</dbReference>
<dbReference type="Pfam" id="PF01055">
    <property type="entry name" value="Glyco_hydro_31_2nd"/>
    <property type="match status" value="1"/>
</dbReference>
<evidence type="ECO:0000259" key="4">
    <source>
        <dbReference type="Pfam" id="PF13802"/>
    </source>
</evidence>
<evidence type="ECO:0000259" key="5">
    <source>
        <dbReference type="Pfam" id="PF17137"/>
    </source>
</evidence>
<sequence length="832" mass="95643">MKLPKQLITHTVNRDNSITLECDACYVKIYLLTNDIIRIRTAFNNDFSEESYVLTTVAWEDRFDSLLGNERQKITAITPQITDCEDSLYFKTDSLKIIINKSPYYIQIFNNQEQLIYSDLKSKPYVEDQLGRIYHYTEIDIEKDYFYGFGEKTGSLNKLRRRLVQNAKDTLGYDPENSDPLYKHIPFYIKLNAVTKHAIGLFYHNTYEAVFDIGVDHSNYHHRYSYYSADGGDLDLFVINGPSLAKVIEGYTSLTGKSAMLPAYALGYLGSTMYYVELPKDCDQEIISFVEKCRNEDIPIDNFHLSSGYTVDSQNKRQLFTWNNQKFPEPSKYFASMHKLGVPVTPNIKPGVLTSNPNYQTMADQRIFITTATDHATPYVDYWWGGMGSFVDFTKKSSRDKWQQYVTDSLLKHGVTSLWNDNCEYDSLADKDAYCDFDGKGAKLAKLKSIQPNLMAYAGRQAMLKYNPNLRPYSVNRGGFAGIQRYSQTWAGDNYTSWQSLKFNIATILGMGLSGVANNGCDIGGFWGPHPDPELFVRWVQNGIFQPRFSIHSCNTDNTVTEPWMYGEHTQQIRDAIKLRYRLMPYFYSLMREAHLFGTPIMRPLVYEFQNDLNIYNEGVDFMLGSSLFIANIVEPKATSREVYLPNSASWYDFNSYQKYPGGTKINLAVTLDSIPMFIRDNSIIALSNDEAKLNDGQFQHLELIIGGKDGEFNLYQDDGLTNDYLKGSYRNTLIRVNRIGEQTKISFKHEGNFIPHTNIMELKLINQDKGPFFVTIDGRKIKQFLHRDKFNEISEGWYYSTSKGIVEIKTTFPNKDSEIIVSFAHFDLIGM</sequence>
<dbReference type="SUPFAM" id="SSF51445">
    <property type="entry name" value="(Trans)glycosidases"/>
    <property type="match status" value="1"/>
</dbReference>
<dbReference type="RefSeq" id="WP_102951231.1">
    <property type="nucleotide sequence ID" value="NZ_CP024847.1"/>
</dbReference>
<dbReference type="AlphaFoldDB" id="A0A2I7N6U1"/>
<keyword evidence="2" id="KW-0378">Hydrolase</keyword>
<dbReference type="GO" id="GO:0030246">
    <property type="term" value="F:carbohydrate binding"/>
    <property type="evidence" value="ECO:0007669"/>
    <property type="project" value="InterPro"/>
</dbReference>
<dbReference type="Proteomes" id="UP000236655">
    <property type="component" value="Chromosome"/>
</dbReference>
<protein>
    <submittedName>
        <fullName evidence="7">Alpha-glucosidase</fullName>
    </submittedName>
</protein>
<dbReference type="CDD" id="cd06599">
    <property type="entry name" value="GH31_glycosidase_Aec37"/>
    <property type="match status" value="1"/>
</dbReference>
<evidence type="ECO:0000259" key="3">
    <source>
        <dbReference type="Pfam" id="PF01055"/>
    </source>
</evidence>
<comment type="similarity">
    <text evidence="1 2">Belongs to the glycosyl hydrolase 31 family.</text>
</comment>
<evidence type="ECO:0000259" key="6">
    <source>
        <dbReference type="Pfam" id="PF21365"/>
    </source>
</evidence>
<keyword evidence="8" id="KW-1185">Reference proteome</keyword>
<dbReference type="SUPFAM" id="SSF51011">
    <property type="entry name" value="Glycosyl hydrolase domain"/>
    <property type="match status" value="1"/>
</dbReference>
<dbReference type="KEGG" id="nba:CUN60_06365"/>
<feature type="domain" description="DUF5110" evidence="5">
    <location>
        <begin position="702"/>
        <end position="766"/>
    </location>
</feature>
<dbReference type="GO" id="GO:0004553">
    <property type="term" value="F:hydrolase activity, hydrolyzing O-glycosyl compounds"/>
    <property type="evidence" value="ECO:0007669"/>
    <property type="project" value="InterPro"/>
</dbReference>
<dbReference type="PANTHER" id="PTHR22762">
    <property type="entry name" value="ALPHA-GLUCOSIDASE"/>
    <property type="match status" value="1"/>
</dbReference>
<evidence type="ECO:0000313" key="8">
    <source>
        <dbReference type="Proteomes" id="UP000236655"/>
    </source>
</evidence>
<dbReference type="Gene3D" id="2.60.40.1760">
    <property type="entry name" value="glycosyl hydrolase (family 31)"/>
    <property type="match status" value="1"/>
</dbReference>
<name>A0A2I7N6U1_9NEIS</name>
<evidence type="ECO:0000256" key="1">
    <source>
        <dbReference type="ARBA" id="ARBA00007806"/>
    </source>
</evidence>
<dbReference type="InterPro" id="IPR017853">
    <property type="entry name" value="GH"/>
</dbReference>
<gene>
    <name evidence="7" type="ORF">CUN60_06365</name>
</gene>
<feature type="domain" description="Glycosyl hydrolase family 31 C-terminal" evidence="6">
    <location>
        <begin position="598"/>
        <end position="685"/>
    </location>
</feature>
<dbReference type="Pfam" id="PF13802">
    <property type="entry name" value="Gal_mutarotas_2"/>
    <property type="match status" value="1"/>
</dbReference>
<dbReference type="Gene3D" id="3.20.20.80">
    <property type="entry name" value="Glycosidases"/>
    <property type="match status" value="1"/>
</dbReference>
<keyword evidence="2" id="KW-0326">Glycosidase</keyword>
<feature type="domain" description="Glycoside hydrolase family 31 TIM barrel" evidence="3">
    <location>
        <begin position="259"/>
        <end position="590"/>
    </location>
</feature>
<dbReference type="GO" id="GO:0005975">
    <property type="term" value="P:carbohydrate metabolic process"/>
    <property type="evidence" value="ECO:0007669"/>
    <property type="project" value="InterPro"/>
</dbReference>
<dbReference type="InterPro" id="IPR013780">
    <property type="entry name" value="Glyco_hydro_b"/>
</dbReference>
<dbReference type="EMBL" id="CP024847">
    <property type="protein sequence ID" value="AUR51935.1"/>
    <property type="molecule type" value="Genomic_DNA"/>
</dbReference>
<proteinExistence type="inferred from homology"/>
<dbReference type="SUPFAM" id="SSF74650">
    <property type="entry name" value="Galactose mutarotase-like"/>
    <property type="match status" value="1"/>
</dbReference>
<dbReference type="Gene3D" id="2.60.40.1180">
    <property type="entry name" value="Golgi alpha-mannosidase II"/>
    <property type="match status" value="2"/>
</dbReference>
<organism evidence="7 8">
    <name type="scientific">Aquella oligotrophica</name>
    <dbReference type="NCBI Taxonomy" id="2067065"/>
    <lineage>
        <taxon>Bacteria</taxon>
        <taxon>Pseudomonadati</taxon>
        <taxon>Pseudomonadota</taxon>
        <taxon>Betaproteobacteria</taxon>
        <taxon>Neisseriales</taxon>
        <taxon>Neisseriaceae</taxon>
        <taxon>Aquella</taxon>
    </lineage>
</organism>
<feature type="domain" description="Glycoside hydrolase family 31 N-terminal" evidence="4">
    <location>
        <begin position="27"/>
        <end position="212"/>
    </location>
</feature>
<dbReference type="InterPro" id="IPR033403">
    <property type="entry name" value="DUF5110"/>
</dbReference>
<evidence type="ECO:0000256" key="2">
    <source>
        <dbReference type="RuleBase" id="RU361185"/>
    </source>
</evidence>
<reference evidence="8" key="1">
    <citation type="submission" date="2017-11" db="EMBL/GenBank/DDBJ databases">
        <authorList>
            <person name="Chan K.G."/>
            <person name="Lee L.S."/>
        </authorList>
    </citation>
    <scope>NUCLEOTIDE SEQUENCE [LARGE SCALE GENOMIC DNA]</scope>
    <source>
        <strain evidence="8">DSM 100970</strain>
    </source>
</reference>
<dbReference type="InterPro" id="IPR048395">
    <property type="entry name" value="Glyco_hydro_31_C"/>
</dbReference>
<evidence type="ECO:0000313" key="7">
    <source>
        <dbReference type="EMBL" id="AUR51935.1"/>
    </source>
</evidence>
<dbReference type="Pfam" id="PF21365">
    <property type="entry name" value="Glyco_hydro_31_3rd"/>
    <property type="match status" value="1"/>
</dbReference>
<dbReference type="OrthoDB" id="176168at2"/>
<dbReference type="Pfam" id="PF17137">
    <property type="entry name" value="DUF5110"/>
    <property type="match status" value="1"/>
</dbReference>
<dbReference type="InterPro" id="IPR011013">
    <property type="entry name" value="Gal_mutarotase_sf_dom"/>
</dbReference>